<dbReference type="Pfam" id="PF00762">
    <property type="entry name" value="Ferrochelatase"/>
    <property type="match status" value="2"/>
</dbReference>
<dbReference type="PANTHER" id="PTHR11108">
    <property type="entry name" value="FERROCHELATASE"/>
    <property type="match status" value="1"/>
</dbReference>
<gene>
    <name evidence="4" type="ORF">EPH_0021630</name>
</gene>
<dbReference type="Proteomes" id="UP000018201">
    <property type="component" value="Unassembled WGS sequence"/>
</dbReference>
<feature type="transmembrane region" description="Helical" evidence="3">
    <location>
        <begin position="390"/>
        <end position="409"/>
    </location>
</feature>
<dbReference type="Gene3D" id="3.40.50.1400">
    <property type="match status" value="1"/>
</dbReference>
<comment type="similarity">
    <text evidence="1">Belongs to the ferrochelatase family.</text>
</comment>
<evidence type="ECO:0000313" key="5">
    <source>
        <dbReference type="Proteomes" id="UP000018201"/>
    </source>
</evidence>
<sequence length="512" mass="55813">MHSRARAIVASCVRSSSNSSNTLRCNFHTRTIYSGSSRSSCSSGTTGGSIGSRQREECNSGAAAVCVAADEWRGTEKQQQHYRRRLLLQQQIINKEQKLLSAAAARWQHFWHQENPHAPRPSNVVCTSINSNEGNSSSSSDDNSSSNNSSSSSRDVVHVVLINLGSPSRPTYTAVWKYLRQFLSDRRVIELPRVFWLPLLHLVILPIRSLISAKRYSSIWLSSEDVKERLSAAAATLQQRQQQQQQQQQQQKPSLLKQQVDGVLRGGAAPPLLVHLLSLAARLQQHLDQRQQQQQESLPRFEVSACVRYGDPSIADCLQHLQQQHRQLKLLLLPLYPQPTASCTGSAFDAVFRELNKWRLVAAVTAGSAAALAAVAAAAAPAVAAAAPTSAFDVAVAFAVAVAAAAAAVGRTVIHGKTAGVAAASLTFPVLLFLAAPQLDCLTLSLQQQQQHDEQVMPDLRMVGGYWNNVVYIHSIASSIEKFWQQHGLGNMRSLCSLGQDALNGLNPISYP</sequence>
<evidence type="ECO:0000313" key="4">
    <source>
        <dbReference type="EMBL" id="CDI86754.1"/>
    </source>
</evidence>
<name>U6H7S5_9EIME</name>
<feature type="region of interest" description="Disordered" evidence="2">
    <location>
        <begin position="114"/>
        <end position="152"/>
    </location>
</feature>
<dbReference type="PANTHER" id="PTHR11108:SF1">
    <property type="entry name" value="FERROCHELATASE, MITOCHONDRIAL"/>
    <property type="match status" value="1"/>
</dbReference>
<dbReference type="GO" id="GO:0004325">
    <property type="term" value="F:ferrochelatase activity"/>
    <property type="evidence" value="ECO:0007669"/>
    <property type="project" value="InterPro"/>
</dbReference>
<keyword evidence="5" id="KW-1185">Reference proteome</keyword>
<reference evidence="4" key="1">
    <citation type="submission" date="2013-10" db="EMBL/GenBank/DDBJ databases">
        <title>Genomic analysis of the causative agents of coccidiosis in chickens.</title>
        <authorList>
            <person name="Reid A.J."/>
            <person name="Blake D."/>
            <person name="Billington K."/>
            <person name="Browne H."/>
            <person name="Dunn M."/>
            <person name="Hung S."/>
            <person name="Kawahara F."/>
            <person name="Miranda-Saavedra D."/>
            <person name="Mourier T."/>
            <person name="Nagra H."/>
            <person name="Otto T.D."/>
            <person name="Rawlings N."/>
            <person name="Sanchez A."/>
            <person name="Sanders M."/>
            <person name="Subramaniam C."/>
            <person name="Tay Y."/>
            <person name="Dear P."/>
            <person name="Doerig C."/>
            <person name="Gruber A."/>
            <person name="Parkinson J."/>
            <person name="Shirley M."/>
            <person name="Wan K.L."/>
            <person name="Berriman M."/>
            <person name="Tomley F."/>
            <person name="Pain A."/>
        </authorList>
    </citation>
    <scope>NUCLEOTIDE SEQUENCE [LARGE SCALE GENOMIC DNA]</scope>
    <source>
        <strain evidence="4">Houghton</strain>
    </source>
</reference>
<dbReference type="GO" id="GO:0006783">
    <property type="term" value="P:heme biosynthetic process"/>
    <property type="evidence" value="ECO:0007669"/>
    <property type="project" value="InterPro"/>
</dbReference>
<evidence type="ECO:0000256" key="3">
    <source>
        <dbReference type="SAM" id="Phobius"/>
    </source>
</evidence>
<proteinExistence type="inferred from homology"/>
<organism evidence="4 5">
    <name type="scientific">Eimeria praecox</name>
    <dbReference type="NCBI Taxonomy" id="51316"/>
    <lineage>
        <taxon>Eukaryota</taxon>
        <taxon>Sar</taxon>
        <taxon>Alveolata</taxon>
        <taxon>Apicomplexa</taxon>
        <taxon>Conoidasida</taxon>
        <taxon>Coccidia</taxon>
        <taxon>Eucoccidiorida</taxon>
        <taxon>Eimeriorina</taxon>
        <taxon>Eimeriidae</taxon>
        <taxon>Eimeria</taxon>
    </lineage>
</organism>
<dbReference type="InterPro" id="IPR001015">
    <property type="entry name" value="Ferrochelatase"/>
</dbReference>
<keyword evidence="3" id="KW-0812">Transmembrane</keyword>
<accession>U6H7S5</accession>
<evidence type="ECO:0000256" key="2">
    <source>
        <dbReference type="SAM" id="MobiDB-lite"/>
    </source>
</evidence>
<feature type="compositionally biased region" description="Low complexity" evidence="2">
    <location>
        <begin position="128"/>
        <end position="152"/>
    </location>
</feature>
<keyword evidence="3" id="KW-1133">Transmembrane helix</keyword>
<dbReference type="SUPFAM" id="SSF53800">
    <property type="entry name" value="Chelatase"/>
    <property type="match status" value="1"/>
</dbReference>
<dbReference type="EMBL" id="HG695979">
    <property type="protein sequence ID" value="CDI86754.1"/>
    <property type="molecule type" value="Genomic_DNA"/>
</dbReference>
<feature type="transmembrane region" description="Helical" evidence="3">
    <location>
        <begin position="421"/>
        <end position="439"/>
    </location>
</feature>
<keyword evidence="3" id="KW-0472">Membrane</keyword>
<evidence type="ECO:0000256" key="1">
    <source>
        <dbReference type="RuleBase" id="RU004185"/>
    </source>
</evidence>
<reference evidence="4" key="2">
    <citation type="submission" date="2013-10" db="EMBL/GenBank/DDBJ databases">
        <authorList>
            <person name="Aslett M."/>
        </authorList>
    </citation>
    <scope>NUCLEOTIDE SEQUENCE [LARGE SCALE GENOMIC DNA]</scope>
    <source>
        <strain evidence="4">Houghton</strain>
    </source>
</reference>
<dbReference type="AlphaFoldDB" id="U6H7S5"/>
<dbReference type="VEuPathDB" id="ToxoDB:EPH_0021630"/>
<protein>
    <submittedName>
        <fullName evidence="4">Ferrochelatase, putative</fullName>
    </submittedName>
</protein>
<feature type="transmembrane region" description="Helical" evidence="3">
    <location>
        <begin position="360"/>
        <end position="384"/>
    </location>
</feature>
<dbReference type="OrthoDB" id="1323at2759"/>